<evidence type="ECO:0000256" key="4">
    <source>
        <dbReference type="ARBA" id="ARBA00022840"/>
    </source>
</evidence>
<evidence type="ECO:0000256" key="5">
    <source>
        <dbReference type="ARBA" id="ARBA00023146"/>
    </source>
</evidence>
<organism evidence="7 8">
    <name type="scientific">Porphyra umbilicalis</name>
    <name type="common">Purple laver</name>
    <name type="synonym">Red alga</name>
    <dbReference type="NCBI Taxonomy" id="2786"/>
    <lineage>
        <taxon>Eukaryota</taxon>
        <taxon>Rhodophyta</taxon>
        <taxon>Bangiophyceae</taxon>
        <taxon>Bangiales</taxon>
        <taxon>Bangiaceae</taxon>
        <taxon>Porphyra</taxon>
    </lineage>
</organism>
<keyword evidence="4" id="KW-0067">ATP-binding</keyword>
<keyword evidence="8" id="KW-1185">Reference proteome</keyword>
<dbReference type="OrthoDB" id="1350766at2759"/>
<dbReference type="PANTHER" id="PTHR43382:SF3">
    <property type="entry name" value="PROLINE--TRNA LIGASE, CHLOROPLASTIC_MITOCHONDRIAL"/>
    <property type="match status" value="1"/>
</dbReference>
<evidence type="ECO:0000259" key="6">
    <source>
        <dbReference type="PROSITE" id="PS50862"/>
    </source>
</evidence>
<protein>
    <recommendedName>
        <fullName evidence="1">proline--tRNA ligase</fullName>
        <ecNumber evidence="1">6.1.1.15</ecNumber>
    </recommendedName>
</protein>
<evidence type="ECO:0000313" key="7">
    <source>
        <dbReference type="EMBL" id="OSX69579.1"/>
    </source>
</evidence>
<proteinExistence type="inferred from homology"/>
<dbReference type="GO" id="GO:0006433">
    <property type="term" value="P:prolyl-tRNA aminoacylation"/>
    <property type="evidence" value="ECO:0007669"/>
    <property type="project" value="InterPro"/>
</dbReference>
<dbReference type="Gene3D" id="3.40.50.800">
    <property type="entry name" value="Anticodon-binding domain"/>
    <property type="match status" value="1"/>
</dbReference>
<dbReference type="PROSITE" id="PS50862">
    <property type="entry name" value="AA_TRNA_LIGASE_II"/>
    <property type="match status" value="1"/>
</dbReference>
<dbReference type="CDD" id="cd00778">
    <property type="entry name" value="ProRS_core_arch_euk"/>
    <property type="match status" value="1"/>
</dbReference>
<accession>A0A1X6NLQ7</accession>
<dbReference type="InterPro" id="IPR045864">
    <property type="entry name" value="aa-tRNA-synth_II/BPL/LPL"/>
</dbReference>
<dbReference type="EMBL" id="KV919484">
    <property type="protein sequence ID" value="OSX69579.1"/>
    <property type="molecule type" value="Genomic_DNA"/>
</dbReference>
<evidence type="ECO:0000256" key="3">
    <source>
        <dbReference type="ARBA" id="ARBA00022741"/>
    </source>
</evidence>
<dbReference type="Proteomes" id="UP000218209">
    <property type="component" value="Unassembled WGS sequence"/>
</dbReference>
<dbReference type="SUPFAM" id="SSF55681">
    <property type="entry name" value="Class II aaRS and biotin synthetases"/>
    <property type="match status" value="1"/>
</dbReference>
<dbReference type="Pfam" id="PF03129">
    <property type="entry name" value="HGTP_anticodon"/>
    <property type="match status" value="1"/>
</dbReference>
<dbReference type="GO" id="GO:0017101">
    <property type="term" value="C:aminoacyl-tRNA synthetase multienzyme complex"/>
    <property type="evidence" value="ECO:0007669"/>
    <property type="project" value="TreeGrafter"/>
</dbReference>
<evidence type="ECO:0000256" key="2">
    <source>
        <dbReference type="ARBA" id="ARBA00022598"/>
    </source>
</evidence>
<dbReference type="Pfam" id="PF00587">
    <property type="entry name" value="tRNA-synt_2b"/>
    <property type="match status" value="1"/>
</dbReference>
<dbReference type="Gene3D" id="3.30.930.10">
    <property type="entry name" value="Bira Bifunctional Protein, Domain 2"/>
    <property type="match status" value="1"/>
</dbReference>
<dbReference type="HAMAP" id="MF_01571">
    <property type="entry name" value="Pro_tRNA_synth_type3"/>
    <property type="match status" value="1"/>
</dbReference>
<dbReference type="EC" id="6.1.1.15" evidence="1"/>
<dbReference type="InterPro" id="IPR002314">
    <property type="entry name" value="aa-tRNA-synt_IIb"/>
</dbReference>
<dbReference type="InterPro" id="IPR004499">
    <property type="entry name" value="Pro-tRNA-ligase_IIa_arc-type"/>
</dbReference>
<dbReference type="Gene3D" id="3.30.110.30">
    <property type="entry name" value="C-terminal domain of ProRS"/>
    <property type="match status" value="1"/>
</dbReference>
<dbReference type="GO" id="GO:0004827">
    <property type="term" value="F:proline-tRNA ligase activity"/>
    <property type="evidence" value="ECO:0007669"/>
    <property type="project" value="UniProtKB-EC"/>
</dbReference>
<dbReference type="InterPro" id="IPR004154">
    <property type="entry name" value="Anticodon-bd"/>
</dbReference>
<gene>
    <name evidence="7" type="ORF">BU14_1378s0001</name>
</gene>
<dbReference type="SUPFAM" id="SSF52954">
    <property type="entry name" value="Class II aaRS ABD-related"/>
    <property type="match status" value="1"/>
</dbReference>
<sequence>MSALPARVASPVEDFPQWYGDVIDAAQLVDVSPVRGCSVLRPASFAMWEAIQASLDARIKATGVQNAYFPALIPQSFFAKEAEHVAGFATECAVVTHHRLSVDRESGAVAPDPASLLAEPLVLRPTSETTVWHSFARWVQSHADLPLLVNQWANIVRWEMHTRPFLRTTEFLWQEGHTAHACEAEALRRAVDMAAVYADFVDAELGLGALVGAKPAGDRFAGALETFTLEGMMANGWALQCGTSHFLGQNFAKAFGVQFAPPQGARGAGVPQHVWATSWGMTTRLIGAVIMTHSDGTGLVLPPPLAATQVVVAPIAPSARKARELGVDTAAVLAAARAVGEALGAPPPGRGSSAVEAAAAAGAALHAAPRGGSVRAHVDDRTRMKPGVRFYEWERKGVPLRIDVGAGEVAGGHLTARVRHSGEAVTLPVPGGLVAGEPLQAALQGLLQAHVSGPAHSRALWAAAVTRRRAKTYAVTSLDAIEAHLTALGAHPAQEGTSAARTASTPRAGGQCALAGLPPSLHAASSVAGHWGVPDTADGAPLGWYAVPWADDAANEEALKARTRLTVRCLPAALNSGSPLRRPALWAGPAQLGSPGLVPGVSTHELQAGDAELEARLLTQPCIVSGKPATHVAIVGRAY</sequence>
<dbReference type="GO" id="GO:0005737">
    <property type="term" value="C:cytoplasm"/>
    <property type="evidence" value="ECO:0007669"/>
    <property type="project" value="InterPro"/>
</dbReference>
<dbReference type="InterPro" id="IPR036621">
    <property type="entry name" value="Anticodon-bd_dom_sf"/>
</dbReference>
<dbReference type="InterPro" id="IPR017449">
    <property type="entry name" value="Pro-tRNA_synth_II"/>
</dbReference>
<reference evidence="7 8" key="1">
    <citation type="submission" date="2017-03" db="EMBL/GenBank/DDBJ databases">
        <title>WGS assembly of Porphyra umbilicalis.</title>
        <authorList>
            <person name="Brawley S.H."/>
            <person name="Blouin N.A."/>
            <person name="Ficko-Blean E."/>
            <person name="Wheeler G.L."/>
            <person name="Lohr M."/>
            <person name="Goodson H.V."/>
            <person name="Jenkins J.W."/>
            <person name="Blaby-Haas C.E."/>
            <person name="Helliwell K.E."/>
            <person name="Chan C."/>
            <person name="Marriage T."/>
            <person name="Bhattacharya D."/>
            <person name="Klein A.S."/>
            <person name="Badis Y."/>
            <person name="Brodie J."/>
            <person name="Cao Y."/>
            <person name="Collen J."/>
            <person name="Dittami S.M."/>
            <person name="Gachon C.M."/>
            <person name="Green B.R."/>
            <person name="Karpowicz S."/>
            <person name="Kim J.W."/>
            <person name="Kudahl U."/>
            <person name="Lin S."/>
            <person name="Michel G."/>
            <person name="Mittag M."/>
            <person name="Olson B.J."/>
            <person name="Pangilinan J."/>
            <person name="Peng Y."/>
            <person name="Qiu H."/>
            <person name="Shu S."/>
            <person name="Singer J.T."/>
            <person name="Smith A.G."/>
            <person name="Sprecher B.N."/>
            <person name="Wagner V."/>
            <person name="Wang W."/>
            <person name="Wang Z.-Y."/>
            <person name="Yan J."/>
            <person name="Yarish C."/>
            <person name="Zoeuner-Riek S."/>
            <person name="Zhuang Y."/>
            <person name="Zou Y."/>
            <person name="Lindquist E.A."/>
            <person name="Grimwood J."/>
            <person name="Barry K."/>
            <person name="Rokhsar D.S."/>
            <person name="Schmutz J."/>
            <person name="Stiller J.W."/>
            <person name="Grossman A.R."/>
            <person name="Prochnik S.E."/>
        </authorList>
    </citation>
    <scope>NUCLEOTIDE SEQUENCE [LARGE SCALE GENOMIC DNA]</scope>
    <source>
        <strain evidence="7">4086291</strain>
    </source>
</reference>
<dbReference type="PANTHER" id="PTHR43382">
    <property type="entry name" value="PROLYL-TRNA SYNTHETASE"/>
    <property type="match status" value="1"/>
</dbReference>
<dbReference type="InterPro" id="IPR033721">
    <property type="entry name" value="ProRS_core_arch_euk"/>
</dbReference>
<evidence type="ECO:0000256" key="1">
    <source>
        <dbReference type="ARBA" id="ARBA00012831"/>
    </source>
</evidence>
<keyword evidence="2" id="KW-0436">Ligase</keyword>
<evidence type="ECO:0000313" key="8">
    <source>
        <dbReference type="Proteomes" id="UP000218209"/>
    </source>
</evidence>
<dbReference type="InterPro" id="IPR006195">
    <property type="entry name" value="aa-tRNA-synth_II"/>
</dbReference>
<name>A0A1X6NLQ7_PORUM</name>
<keyword evidence="5" id="KW-0030">Aminoacyl-tRNA synthetase</keyword>
<dbReference type="GO" id="GO:0005524">
    <property type="term" value="F:ATP binding"/>
    <property type="evidence" value="ECO:0007669"/>
    <property type="project" value="UniProtKB-KW"/>
</dbReference>
<dbReference type="AlphaFoldDB" id="A0A1X6NLQ7"/>
<keyword evidence="3" id="KW-0547">Nucleotide-binding</keyword>
<feature type="domain" description="Aminoacyl-transfer RNA synthetases class-II family profile" evidence="6">
    <location>
        <begin position="40"/>
        <end position="302"/>
    </location>
</feature>